<dbReference type="InterPro" id="IPR000838">
    <property type="entry name" value="RNA_pol_sigma70_ECF_CS"/>
</dbReference>
<keyword evidence="9" id="KW-0240">DNA-directed RNA polymerase</keyword>
<dbReference type="GO" id="GO:0000428">
    <property type="term" value="C:DNA-directed RNA polymerase complex"/>
    <property type="evidence" value="ECO:0007669"/>
    <property type="project" value="UniProtKB-KW"/>
</dbReference>
<dbReference type="RefSeq" id="WP_147057198.1">
    <property type="nucleotide sequence ID" value="NZ_BJYL01000021.1"/>
</dbReference>
<evidence type="ECO:0000256" key="5">
    <source>
        <dbReference type="ARBA" id="ARBA00023163"/>
    </source>
</evidence>
<reference evidence="9 10" key="1">
    <citation type="submission" date="2019-07" db="EMBL/GenBank/DDBJ databases">
        <title>Whole genome shotgun sequence of Sporosarcina luteola NBRC 105378.</title>
        <authorList>
            <person name="Hosoyama A."/>
            <person name="Uohara A."/>
            <person name="Ohji S."/>
            <person name="Ichikawa N."/>
        </authorList>
    </citation>
    <scope>NUCLEOTIDE SEQUENCE [LARGE SCALE GENOMIC DNA]</scope>
    <source>
        <strain evidence="9 10">NBRC 105378</strain>
    </source>
</reference>
<dbReference type="GO" id="GO:0006950">
    <property type="term" value="P:response to stress"/>
    <property type="evidence" value="ECO:0007669"/>
    <property type="project" value="UniProtKB-ARBA"/>
</dbReference>
<dbReference type="SUPFAM" id="SSF88946">
    <property type="entry name" value="Sigma2 domain of RNA polymerase sigma factors"/>
    <property type="match status" value="1"/>
</dbReference>
<keyword evidence="5 6" id="KW-0804">Transcription</keyword>
<sequence>MTRDEKFQLVEKFIIENQQAYYRLAFSYVKNKENALDIVQESILKALRSIDRLDEVKYMKTWFYRIIVNTAIDFIRKHQRMSIMEDDILESHLPTSENEITDFDLQEAVDHLPSNYKTIIILRFFEDLKIEEIAEIMGDNVNTVKTRLYAALRKLRVEMGEEQQNEQNG</sequence>
<dbReference type="Pfam" id="PF08281">
    <property type="entry name" value="Sigma70_r4_2"/>
    <property type="match status" value="1"/>
</dbReference>
<evidence type="ECO:0000256" key="1">
    <source>
        <dbReference type="ARBA" id="ARBA00010641"/>
    </source>
</evidence>
<evidence type="ECO:0000256" key="4">
    <source>
        <dbReference type="ARBA" id="ARBA00023125"/>
    </source>
</evidence>
<protein>
    <recommendedName>
        <fullName evidence="6">RNA polymerase sigma factor</fullName>
    </recommendedName>
</protein>
<dbReference type="InterPro" id="IPR013324">
    <property type="entry name" value="RNA_pol_sigma_r3/r4-like"/>
</dbReference>
<comment type="caution">
    <text evidence="9">The sequence shown here is derived from an EMBL/GenBank/DDBJ whole genome shotgun (WGS) entry which is preliminary data.</text>
</comment>
<dbReference type="GO" id="GO:0006352">
    <property type="term" value="P:DNA-templated transcription initiation"/>
    <property type="evidence" value="ECO:0007669"/>
    <property type="project" value="InterPro"/>
</dbReference>
<evidence type="ECO:0000256" key="2">
    <source>
        <dbReference type="ARBA" id="ARBA00023015"/>
    </source>
</evidence>
<evidence type="ECO:0000313" key="9">
    <source>
        <dbReference type="EMBL" id="GEN83351.1"/>
    </source>
</evidence>
<dbReference type="SUPFAM" id="SSF88659">
    <property type="entry name" value="Sigma3 and sigma4 domains of RNA polymerase sigma factors"/>
    <property type="match status" value="1"/>
</dbReference>
<feature type="domain" description="RNA polymerase sigma factor 70 region 4 type 2" evidence="8">
    <location>
        <begin position="104"/>
        <end position="155"/>
    </location>
</feature>
<dbReference type="GO" id="GO:0003677">
    <property type="term" value="F:DNA binding"/>
    <property type="evidence" value="ECO:0007669"/>
    <property type="project" value="UniProtKB-KW"/>
</dbReference>
<evidence type="ECO:0000313" key="10">
    <source>
        <dbReference type="Proteomes" id="UP000321901"/>
    </source>
</evidence>
<evidence type="ECO:0000256" key="3">
    <source>
        <dbReference type="ARBA" id="ARBA00023082"/>
    </source>
</evidence>
<dbReference type="NCBIfam" id="TIGR02937">
    <property type="entry name" value="sigma70-ECF"/>
    <property type="match status" value="1"/>
</dbReference>
<proteinExistence type="inferred from homology"/>
<evidence type="ECO:0000259" key="8">
    <source>
        <dbReference type="Pfam" id="PF08281"/>
    </source>
</evidence>
<feature type="domain" description="RNA polymerase sigma-70 region 2" evidence="7">
    <location>
        <begin position="16"/>
        <end position="80"/>
    </location>
</feature>
<dbReference type="PROSITE" id="PS01063">
    <property type="entry name" value="SIGMA70_ECF"/>
    <property type="match status" value="1"/>
</dbReference>
<dbReference type="AlphaFoldDB" id="A0A511Z7D2"/>
<accession>A0A511Z7D2</accession>
<dbReference type="Pfam" id="PF04542">
    <property type="entry name" value="Sigma70_r2"/>
    <property type="match status" value="1"/>
</dbReference>
<keyword evidence="2 6" id="KW-0805">Transcription regulation</keyword>
<organism evidence="9 10">
    <name type="scientific">Sporosarcina luteola</name>
    <dbReference type="NCBI Taxonomy" id="582850"/>
    <lineage>
        <taxon>Bacteria</taxon>
        <taxon>Bacillati</taxon>
        <taxon>Bacillota</taxon>
        <taxon>Bacilli</taxon>
        <taxon>Bacillales</taxon>
        <taxon>Caryophanaceae</taxon>
        <taxon>Sporosarcina</taxon>
    </lineage>
</organism>
<dbReference type="PANTHER" id="PTHR43133">
    <property type="entry name" value="RNA POLYMERASE ECF-TYPE SIGMA FACTO"/>
    <property type="match status" value="1"/>
</dbReference>
<dbReference type="Gene3D" id="1.10.1740.10">
    <property type="match status" value="1"/>
</dbReference>
<evidence type="ECO:0000256" key="6">
    <source>
        <dbReference type="RuleBase" id="RU000716"/>
    </source>
</evidence>
<dbReference type="Proteomes" id="UP000321901">
    <property type="component" value="Unassembled WGS sequence"/>
</dbReference>
<evidence type="ECO:0000259" key="7">
    <source>
        <dbReference type="Pfam" id="PF04542"/>
    </source>
</evidence>
<dbReference type="InterPro" id="IPR014284">
    <property type="entry name" value="RNA_pol_sigma-70_dom"/>
</dbReference>
<dbReference type="EMBL" id="BJYL01000021">
    <property type="protein sequence ID" value="GEN83351.1"/>
    <property type="molecule type" value="Genomic_DNA"/>
</dbReference>
<dbReference type="Gene3D" id="1.10.10.10">
    <property type="entry name" value="Winged helix-like DNA-binding domain superfamily/Winged helix DNA-binding domain"/>
    <property type="match status" value="1"/>
</dbReference>
<keyword evidence="4 6" id="KW-0238">DNA-binding</keyword>
<dbReference type="InterPro" id="IPR039425">
    <property type="entry name" value="RNA_pol_sigma-70-like"/>
</dbReference>
<gene>
    <name evidence="9" type="primary">csfV_1</name>
    <name evidence="9" type="ORF">SLU01_16630</name>
</gene>
<dbReference type="CDD" id="cd06171">
    <property type="entry name" value="Sigma70_r4"/>
    <property type="match status" value="1"/>
</dbReference>
<dbReference type="GO" id="GO:0016987">
    <property type="term" value="F:sigma factor activity"/>
    <property type="evidence" value="ECO:0007669"/>
    <property type="project" value="UniProtKB-KW"/>
</dbReference>
<name>A0A511Z7D2_9BACL</name>
<dbReference type="OrthoDB" id="9782703at2"/>
<dbReference type="InterPro" id="IPR036388">
    <property type="entry name" value="WH-like_DNA-bd_sf"/>
</dbReference>
<comment type="similarity">
    <text evidence="1 6">Belongs to the sigma-70 factor family. ECF subfamily.</text>
</comment>
<keyword evidence="3 6" id="KW-0731">Sigma factor</keyword>
<dbReference type="InterPro" id="IPR013325">
    <property type="entry name" value="RNA_pol_sigma_r2"/>
</dbReference>
<dbReference type="PANTHER" id="PTHR43133:SF60">
    <property type="entry name" value="RNA POLYMERASE SIGMA FACTOR SIGV"/>
    <property type="match status" value="1"/>
</dbReference>
<dbReference type="InterPro" id="IPR013249">
    <property type="entry name" value="RNA_pol_sigma70_r4_t2"/>
</dbReference>
<keyword evidence="10" id="KW-1185">Reference proteome</keyword>
<dbReference type="InterPro" id="IPR007627">
    <property type="entry name" value="RNA_pol_sigma70_r2"/>
</dbReference>